<dbReference type="OMA" id="WPPANEP"/>
<dbReference type="GO" id="GO:0035251">
    <property type="term" value="F:UDP-glucosyltransferase activity"/>
    <property type="evidence" value="ECO:0000318"/>
    <property type="project" value="GO_Central"/>
</dbReference>
<dbReference type="Pfam" id="PF00201">
    <property type="entry name" value="UDPGT"/>
    <property type="match status" value="1"/>
</dbReference>
<dbReference type="InterPro" id="IPR002213">
    <property type="entry name" value="UDP_glucos_trans"/>
</dbReference>
<dbReference type="Gramene" id="TraesCS3D03G0735400.1">
    <property type="protein sequence ID" value="TraesCS3D03G0735400.1.CDS"/>
    <property type="gene ID" value="TraesCS3D03G0735400"/>
</dbReference>
<evidence type="ECO:0000313" key="5">
    <source>
        <dbReference type="EnsemblPlants" id="TraesCS3D02G326200.1"/>
    </source>
</evidence>
<dbReference type="EnsemblPlants" id="TraesCS3D02G326200.1">
    <property type="protein sequence ID" value="TraesCS3D02G326200.1"/>
    <property type="gene ID" value="TraesCS3D02G326200"/>
</dbReference>
<dbReference type="CDD" id="cd03784">
    <property type="entry name" value="GT1_Gtf-like"/>
    <property type="match status" value="1"/>
</dbReference>
<keyword evidence="3" id="KW-0328">Glycosyltransferase</keyword>
<accession>A0A3B6GXK9</accession>
<gene>
    <name evidence="5" type="primary">LOC123079475</name>
</gene>
<protein>
    <recommendedName>
        <fullName evidence="4">Glycosyltransferase</fullName>
        <ecNumber evidence="4">2.4.1.-</ecNumber>
    </recommendedName>
</protein>
<keyword evidence="6" id="KW-1185">Reference proteome</keyword>
<dbReference type="OrthoDB" id="5835829at2759"/>
<organism evidence="5">
    <name type="scientific">Triticum aestivum</name>
    <name type="common">Wheat</name>
    <dbReference type="NCBI Taxonomy" id="4565"/>
    <lineage>
        <taxon>Eukaryota</taxon>
        <taxon>Viridiplantae</taxon>
        <taxon>Streptophyta</taxon>
        <taxon>Embryophyta</taxon>
        <taxon>Tracheophyta</taxon>
        <taxon>Spermatophyta</taxon>
        <taxon>Magnoliopsida</taxon>
        <taxon>Liliopsida</taxon>
        <taxon>Poales</taxon>
        <taxon>Poaceae</taxon>
        <taxon>BOP clade</taxon>
        <taxon>Pooideae</taxon>
        <taxon>Triticodae</taxon>
        <taxon>Triticeae</taxon>
        <taxon>Triticinae</taxon>
        <taxon>Triticum</taxon>
    </lineage>
</organism>
<sequence length="489" mass="53111">MTTSQSSPRYIRVLDRSLTAVRTESNMATAARHMVALPYPGRGHINPMLAVCRLLVAADGALTVTVVVTEEWHGLLASAGVTPTLPGRVRLATIPNVIPSEHGRGADHGGFIEAVNCKMGEPVERLLDRLALELGRRPDAIVADTYLQWAVAAGARRGIPVCSLWTQPATFFLALCHLDLWRPAVEGVSDEELSCKSLDPYVPGLSSVRLSDVKIFLAWKGPIKLAAEVFVNVRKAQCVFFTSFHELEPSSMSTIAESLPCPIYPVGPSILRAPDNGESARDEEHRRWLDAQPENSVLYVSFGSFVAMPPKQFEEIAVGLRDSAVRFFWVARDRATAGLREMCGDKGLAVPWCDQQEVLRHPSVGGFLSHCGWNSVLEAVCAGVPVIGFPVAWDQLVNARMVADEWKTGINLRQQSGEDGIVSRAALSDAARKLMNLDSGAGQEMRRRAAQLREASRGAVIEGGSSHRSLSGFLEDLVEGKLEVAESSA</sequence>
<dbReference type="GeneID" id="123079475"/>
<dbReference type="STRING" id="4565.A0A3B6GXK9"/>
<reference evidence="5" key="2">
    <citation type="submission" date="2018-10" db="UniProtKB">
        <authorList>
            <consortium name="EnsemblPlants"/>
        </authorList>
    </citation>
    <scope>IDENTIFICATION</scope>
</reference>
<dbReference type="SMR" id="A0A3B6GXK9"/>
<dbReference type="Gramene" id="TraesWEE_scaffold_003875_01G000700.1">
    <property type="protein sequence ID" value="TraesWEE_scaffold_003875_01G000700.1"/>
    <property type="gene ID" value="TraesWEE_scaffold_003875_01G000700"/>
</dbReference>
<reference evidence="5" key="1">
    <citation type="submission" date="2018-08" db="EMBL/GenBank/DDBJ databases">
        <authorList>
            <person name="Rossello M."/>
        </authorList>
    </citation>
    <scope>NUCLEOTIDE SEQUENCE [LARGE SCALE GENOMIC DNA]</scope>
    <source>
        <strain evidence="5">cv. Chinese Spring</strain>
    </source>
</reference>
<evidence type="ECO:0000256" key="1">
    <source>
        <dbReference type="ARBA" id="ARBA00009995"/>
    </source>
</evidence>
<dbReference type="Gramene" id="TraesROB_scaffold_008825_01G000700.1">
    <property type="protein sequence ID" value="TraesROB_scaffold_008825_01G000700.1"/>
    <property type="gene ID" value="TraesROB_scaffold_008825_01G000700"/>
</dbReference>
<dbReference type="Gramene" id="TraesCLE_scaffold_110480_01G000300.1">
    <property type="protein sequence ID" value="TraesCLE_scaffold_110480_01G000300.1"/>
    <property type="gene ID" value="TraesCLE_scaffold_110480_01G000300"/>
</dbReference>
<name>A0A3B6GXK9_WHEAT</name>
<proteinExistence type="inferred from homology"/>
<evidence type="ECO:0000256" key="2">
    <source>
        <dbReference type="ARBA" id="ARBA00022679"/>
    </source>
</evidence>
<dbReference type="InterPro" id="IPR035595">
    <property type="entry name" value="UDP_glycos_trans_CS"/>
</dbReference>
<evidence type="ECO:0000256" key="4">
    <source>
        <dbReference type="RuleBase" id="RU362057"/>
    </source>
</evidence>
<dbReference type="SUPFAM" id="SSF53756">
    <property type="entry name" value="UDP-Glycosyltransferase/glycogen phosphorylase"/>
    <property type="match status" value="1"/>
</dbReference>
<dbReference type="Gene3D" id="3.40.50.2000">
    <property type="entry name" value="Glycogen Phosphorylase B"/>
    <property type="match status" value="2"/>
</dbReference>
<dbReference type="Gramene" id="TraesCAD_scaffold_030263_01G000700.1">
    <property type="protein sequence ID" value="TraesCAD_scaffold_030263_01G000700.1"/>
    <property type="gene ID" value="TraesCAD_scaffold_030263_01G000700"/>
</dbReference>
<dbReference type="FunFam" id="3.40.50.2000:FF:000138">
    <property type="entry name" value="Glycosyltransferase"/>
    <property type="match status" value="1"/>
</dbReference>
<dbReference type="Gramene" id="TraesNOR3D03G01954860.1">
    <property type="protein sequence ID" value="TraesNOR3D03G01954860.1"/>
    <property type="gene ID" value="TraesNOR3D03G01954860"/>
</dbReference>
<dbReference type="AlphaFoldDB" id="A0A3B6GXK9"/>
<dbReference type="Gramene" id="TraesKAR3D01G0318360.1">
    <property type="protein sequence ID" value="cds.TraesKAR3D01G0318360.1"/>
    <property type="gene ID" value="TraesKAR3D01G0318360"/>
</dbReference>
<dbReference type="EC" id="2.4.1.-" evidence="4"/>
<dbReference type="Proteomes" id="UP000019116">
    <property type="component" value="Chromosome 3D"/>
</dbReference>
<dbReference type="PANTHER" id="PTHR11926:SF1395">
    <property type="entry name" value="GLYCOSYLTRANSFERASE"/>
    <property type="match status" value="1"/>
</dbReference>
<keyword evidence="2 3" id="KW-0808">Transferase</keyword>
<dbReference type="Gramene" id="TraesCS3D02G326200.1">
    <property type="protein sequence ID" value="TraesCS3D02G326200.1"/>
    <property type="gene ID" value="TraesCS3D02G326200"/>
</dbReference>
<comment type="similarity">
    <text evidence="1 3">Belongs to the UDP-glycosyltransferase family.</text>
</comment>
<dbReference type="PANTHER" id="PTHR11926">
    <property type="entry name" value="GLUCOSYL/GLUCURONOSYL TRANSFERASES"/>
    <property type="match status" value="1"/>
</dbReference>
<dbReference type="PROSITE" id="PS00375">
    <property type="entry name" value="UDPGT"/>
    <property type="match status" value="1"/>
</dbReference>
<dbReference type="RefSeq" id="XP_044358186.1">
    <property type="nucleotide sequence ID" value="XM_044502251.1"/>
</dbReference>
<evidence type="ECO:0000313" key="6">
    <source>
        <dbReference type="Proteomes" id="UP000019116"/>
    </source>
</evidence>
<evidence type="ECO:0000256" key="3">
    <source>
        <dbReference type="RuleBase" id="RU003718"/>
    </source>
</evidence>